<keyword evidence="2" id="KW-0813">Transport</keyword>
<evidence type="ECO:0000256" key="2">
    <source>
        <dbReference type="PIRNR" id="PIRNR016661"/>
    </source>
</evidence>
<keyword evidence="3" id="KW-1133">Transmembrane helix</keyword>
<feature type="transmembrane region" description="Helical" evidence="3">
    <location>
        <begin position="176"/>
        <end position="195"/>
    </location>
</feature>
<dbReference type="AlphaFoldDB" id="A0A7V4XV93"/>
<reference evidence="4" key="1">
    <citation type="journal article" date="2020" name="mSystems">
        <title>Genome- and Community-Level Interaction Insights into Carbon Utilization and Element Cycling Functions of Hydrothermarchaeota in Hydrothermal Sediment.</title>
        <authorList>
            <person name="Zhou Z."/>
            <person name="Liu Y."/>
            <person name="Xu W."/>
            <person name="Pan J."/>
            <person name="Luo Z.H."/>
            <person name="Li M."/>
        </authorList>
    </citation>
    <scope>NUCLEOTIDE SEQUENCE [LARGE SCALE GENOMIC DNA]</scope>
    <source>
        <strain evidence="4">SpSt-855</strain>
    </source>
</reference>
<feature type="transmembrane region" description="Helical" evidence="3">
    <location>
        <begin position="97"/>
        <end position="119"/>
    </location>
</feature>
<name>A0A7V4XV93_9BACT</name>
<dbReference type="PANTHER" id="PTHR34295">
    <property type="entry name" value="BIOTIN TRANSPORTER BIOY"/>
    <property type="match status" value="1"/>
</dbReference>
<dbReference type="GO" id="GO:0005886">
    <property type="term" value="C:plasma membrane"/>
    <property type="evidence" value="ECO:0007669"/>
    <property type="project" value="UniProtKB-SubCell"/>
</dbReference>
<dbReference type="InterPro" id="IPR003784">
    <property type="entry name" value="BioY"/>
</dbReference>
<dbReference type="GO" id="GO:0015225">
    <property type="term" value="F:biotin transmembrane transporter activity"/>
    <property type="evidence" value="ECO:0007669"/>
    <property type="project" value="UniProtKB-UniRule"/>
</dbReference>
<accession>A0A7V4XV93</accession>
<gene>
    <name evidence="4" type="ORF">ENW50_13195</name>
</gene>
<comment type="caution">
    <text evidence="4">The sequence shown here is derived from an EMBL/GenBank/DDBJ whole genome shotgun (WGS) entry which is preliminary data.</text>
</comment>
<dbReference type="Pfam" id="PF02632">
    <property type="entry name" value="BioY"/>
    <property type="match status" value="1"/>
</dbReference>
<dbReference type="EMBL" id="DTKL01000081">
    <property type="protein sequence ID" value="HGY95622.1"/>
    <property type="molecule type" value="Genomic_DNA"/>
</dbReference>
<feature type="transmembrane region" description="Helical" evidence="3">
    <location>
        <begin position="24"/>
        <end position="44"/>
    </location>
</feature>
<proteinExistence type="inferred from homology"/>
<feature type="transmembrane region" description="Helical" evidence="3">
    <location>
        <begin position="131"/>
        <end position="156"/>
    </location>
</feature>
<keyword evidence="2" id="KW-1003">Cell membrane</keyword>
<evidence type="ECO:0000313" key="4">
    <source>
        <dbReference type="EMBL" id="HGY95622.1"/>
    </source>
</evidence>
<comment type="subcellular location">
    <subcellularLocation>
        <location evidence="2">Cell membrane</location>
        <topology evidence="2">Multi-pass membrane protein</topology>
    </subcellularLocation>
</comment>
<keyword evidence="2 3" id="KW-0472">Membrane</keyword>
<sequence>MNTTTALSPAVLPRRHALLRHTGLALSGSLLVAISAHISFPLFFTPVPFTLQPLAVLAIGLLLGPAIAFSSLSLYLLEAMAGLPVLAPMGVPGPLHIFGPTGGYLIAFPFVAALAGWGYSRLRTSDRRKPLLSNFAAALIAAAVADLLLLTSGSAWLMTLLHLSPAHAFEFGMVPFLPGEGLKVTAAAALAAGFTRLRQRNISAE</sequence>
<evidence type="ECO:0000256" key="1">
    <source>
        <dbReference type="ARBA" id="ARBA00010692"/>
    </source>
</evidence>
<dbReference type="PIRSF" id="PIRSF016661">
    <property type="entry name" value="BioY"/>
    <property type="match status" value="1"/>
</dbReference>
<protein>
    <recommendedName>
        <fullName evidence="2">Biotin transporter</fullName>
    </recommendedName>
</protein>
<feature type="transmembrane region" description="Helical" evidence="3">
    <location>
        <begin position="56"/>
        <end position="77"/>
    </location>
</feature>
<comment type="similarity">
    <text evidence="1 2">Belongs to the BioY family.</text>
</comment>
<organism evidence="4">
    <name type="scientific">Acidobacterium capsulatum</name>
    <dbReference type="NCBI Taxonomy" id="33075"/>
    <lineage>
        <taxon>Bacteria</taxon>
        <taxon>Pseudomonadati</taxon>
        <taxon>Acidobacteriota</taxon>
        <taxon>Terriglobia</taxon>
        <taxon>Terriglobales</taxon>
        <taxon>Acidobacteriaceae</taxon>
        <taxon>Acidobacterium</taxon>
    </lineage>
</organism>
<keyword evidence="3" id="KW-0812">Transmembrane</keyword>
<dbReference type="PANTHER" id="PTHR34295:SF1">
    <property type="entry name" value="BIOTIN TRANSPORTER BIOY"/>
    <property type="match status" value="1"/>
</dbReference>
<dbReference type="Gene3D" id="1.10.1760.20">
    <property type="match status" value="1"/>
</dbReference>
<evidence type="ECO:0000256" key="3">
    <source>
        <dbReference type="SAM" id="Phobius"/>
    </source>
</evidence>